<name>A0A8J6JQ17_9FIRM</name>
<keyword evidence="2" id="KW-0472">Membrane</keyword>
<keyword evidence="2" id="KW-1133">Transmembrane helix</keyword>
<accession>A0A8J6JQ17</accession>
<dbReference type="EMBL" id="JACOPQ010000023">
    <property type="protein sequence ID" value="MBC5738805.1"/>
    <property type="molecule type" value="Genomic_DNA"/>
</dbReference>
<feature type="region of interest" description="Disordered" evidence="1">
    <location>
        <begin position="223"/>
        <end position="255"/>
    </location>
</feature>
<protein>
    <recommendedName>
        <fullName evidence="3">Anti-sigma factor RsgI-like middle domain-containing protein</fullName>
    </recommendedName>
</protein>
<feature type="transmembrane region" description="Helical" evidence="2">
    <location>
        <begin position="44"/>
        <end position="64"/>
    </location>
</feature>
<evidence type="ECO:0000313" key="5">
    <source>
        <dbReference type="Proteomes" id="UP000607645"/>
    </source>
</evidence>
<evidence type="ECO:0000259" key="3">
    <source>
        <dbReference type="Pfam" id="PF23750"/>
    </source>
</evidence>
<dbReference type="Pfam" id="PF23750">
    <property type="entry name" value="RsgI_M"/>
    <property type="match status" value="1"/>
</dbReference>
<feature type="domain" description="Anti-sigma factor RsgI-like middle" evidence="3">
    <location>
        <begin position="68"/>
        <end position="193"/>
    </location>
</feature>
<evidence type="ECO:0000313" key="4">
    <source>
        <dbReference type="EMBL" id="MBC5738805.1"/>
    </source>
</evidence>
<dbReference type="Proteomes" id="UP000607645">
    <property type="component" value="Unassembled WGS sequence"/>
</dbReference>
<reference evidence="4" key="1">
    <citation type="submission" date="2020-08" db="EMBL/GenBank/DDBJ databases">
        <title>Genome public.</title>
        <authorList>
            <person name="Liu C."/>
            <person name="Sun Q."/>
        </authorList>
    </citation>
    <scope>NUCLEOTIDE SEQUENCE</scope>
    <source>
        <strain evidence="4">NSJ-52</strain>
    </source>
</reference>
<organism evidence="4 5">
    <name type="scientific">Lawsonibacter faecis</name>
    <dbReference type="NCBI Taxonomy" id="2763052"/>
    <lineage>
        <taxon>Bacteria</taxon>
        <taxon>Bacillati</taxon>
        <taxon>Bacillota</taxon>
        <taxon>Clostridia</taxon>
        <taxon>Eubacteriales</taxon>
        <taxon>Oscillospiraceae</taxon>
        <taxon>Lawsonibacter</taxon>
    </lineage>
</organism>
<dbReference type="AlphaFoldDB" id="A0A8J6JQ17"/>
<gene>
    <name evidence="4" type="ORF">H8S62_17485</name>
</gene>
<comment type="caution">
    <text evidence="4">The sequence shown here is derived from an EMBL/GenBank/DDBJ whole genome shotgun (WGS) entry which is preliminary data.</text>
</comment>
<evidence type="ECO:0000256" key="1">
    <source>
        <dbReference type="SAM" id="MobiDB-lite"/>
    </source>
</evidence>
<keyword evidence="5" id="KW-1185">Reference proteome</keyword>
<proteinExistence type="predicted"/>
<sequence>MELKDGRAVVLDGSGGFREVSARTEWRAGDVVSLPGARTRPGRWAGLAACLVLLLLGGGGWLWLSPAALVSLDVNPSVELTLNRFDRVLSARAMNDEGLGLLDAGGVKGMTADAAVSTLLGSGYLEPYLERENAVTLTVQSGNAATETRLLVLVDNAAGASVDAGTRVSCHGVDRSVVEAAHGHGVTAGKYLALMELQEADPEIDISEYAHCGIGEIEEQTERCHTAESGTGVSDAPADGASAGCGQGGRHGHGH</sequence>
<keyword evidence="2" id="KW-0812">Transmembrane</keyword>
<evidence type="ECO:0000256" key="2">
    <source>
        <dbReference type="SAM" id="Phobius"/>
    </source>
</evidence>
<dbReference type="RefSeq" id="WP_186920416.1">
    <property type="nucleotide sequence ID" value="NZ_JACOPQ010000023.1"/>
</dbReference>
<dbReference type="InterPro" id="IPR055431">
    <property type="entry name" value="RsgI_M"/>
</dbReference>